<keyword evidence="1" id="KW-0614">Plasmid</keyword>
<geneLocation type="plasmid" evidence="2">
    <name>psa20130280.1</name>
</geneLocation>
<dbReference type="EMBL" id="CP038594">
    <property type="protein sequence ID" value="QBY65727.1"/>
    <property type="molecule type" value="Genomic_DNA"/>
</dbReference>
<dbReference type="GeneID" id="39752384"/>
<accession>A0A4P7LW91</accession>
<reference evidence="1 2" key="1">
    <citation type="submission" date="2019-04" db="EMBL/GenBank/DDBJ databases">
        <title>Development of a multi-locus typing scheme for an Enterobacteriaceae linear plasmid that mediates inter-species transfer of flagella.</title>
        <authorList>
            <person name="Robertson J."/>
            <person name="Lin J."/>
            <person name="Wren-Hedegus A."/>
            <person name="Arya G."/>
            <person name="Carrillo C."/>
            <person name="Nash J.H.E."/>
        </authorList>
    </citation>
    <scope>NUCLEOTIDE SEQUENCE [LARGE SCALE GENOMIC DNA]</scope>
    <source>
        <strain evidence="1 2">SA20130280</strain>
        <plasmid evidence="2">psa20130280.1</plasmid>
    </source>
</reference>
<evidence type="ECO:0000313" key="1">
    <source>
        <dbReference type="EMBL" id="QBY65727.1"/>
    </source>
</evidence>
<organism evidence="1 2">
    <name type="scientific">Salmonella senftenberg</name>
    <dbReference type="NCBI Taxonomy" id="28150"/>
    <lineage>
        <taxon>Bacteria</taxon>
        <taxon>Pseudomonadati</taxon>
        <taxon>Pseudomonadota</taxon>
        <taxon>Gammaproteobacteria</taxon>
        <taxon>Enterobacterales</taxon>
        <taxon>Enterobacteriaceae</taxon>
        <taxon>Salmonella</taxon>
    </lineage>
</organism>
<name>A0A4P7LW91_SALSE</name>
<gene>
    <name evidence="1" type="ORF">E5F22_23995</name>
</gene>
<sequence length="106" mass="12297">MKKNKYILSVCSKERMVKESILKEGLPDINSLFSFGLSTTTMSIDLEDSCWLTTYDDSEERKFLLNEFGFKGKLNLLSVEEQNKLLLKIISNDRTNSLLTIKRKRL</sequence>
<dbReference type="Proteomes" id="UP000295223">
    <property type="component" value="Plasmid pSA20130280.1"/>
</dbReference>
<evidence type="ECO:0000313" key="2">
    <source>
        <dbReference type="Proteomes" id="UP000295223"/>
    </source>
</evidence>
<protein>
    <submittedName>
        <fullName evidence="1">Uncharacterized protein</fullName>
    </submittedName>
</protein>
<proteinExistence type="predicted"/>
<dbReference type="RefSeq" id="WP_058686747.1">
    <property type="nucleotide sequence ID" value="NZ_CP038592.1"/>
</dbReference>
<dbReference type="AlphaFoldDB" id="A0A4P7LW91"/>